<protein>
    <submittedName>
        <fullName evidence="1">Uncharacterized protein</fullName>
    </submittedName>
</protein>
<gene>
    <name evidence="1" type="ORF">DFR74_11513</name>
</gene>
<proteinExistence type="predicted"/>
<evidence type="ECO:0000313" key="2">
    <source>
        <dbReference type="Proteomes" id="UP000252586"/>
    </source>
</evidence>
<organism evidence="1 2">
    <name type="scientific">Nocardia puris</name>
    <dbReference type="NCBI Taxonomy" id="208602"/>
    <lineage>
        <taxon>Bacteria</taxon>
        <taxon>Bacillati</taxon>
        <taxon>Actinomycetota</taxon>
        <taxon>Actinomycetes</taxon>
        <taxon>Mycobacteriales</taxon>
        <taxon>Nocardiaceae</taxon>
        <taxon>Nocardia</taxon>
    </lineage>
</organism>
<comment type="caution">
    <text evidence="1">The sequence shown here is derived from an EMBL/GenBank/DDBJ whole genome shotgun (WGS) entry which is preliminary data.</text>
</comment>
<accession>A0A366D5C9</accession>
<dbReference type="RefSeq" id="WP_067509354.1">
    <property type="nucleotide sequence ID" value="NZ_CP107943.1"/>
</dbReference>
<dbReference type="AlphaFoldDB" id="A0A366D5C9"/>
<dbReference type="OrthoDB" id="3579809at2"/>
<sequence length="166" mass="18430">MGSPQRFTLTDQGLLPTGTDVAAVLAEGDERALHAVWNTYHHRRTARDVLDAIDEGDFSSGCTFPDDAHAADAALREHPVVTPAQALEANRRLVAALTGNRWQVISDARAGGDSWSAIGSALDLPNTDEQQWFTRKTREHAEHSHNRREVDRAEIAVHFSDDRRDR</sequence>
<evidence type="ECO:0000313" key="1">
    <source>
        <dbReference type="EMBL" id="RBO85165.1"/>
    </source>
</evidence>
<dbReference type="Proteomes" id="UP000252586">
    <property type="component" value="Unassembled WGS sequence"/>
</dbReference>
<keyword evidence="2" id="KW-1185">Reference proteome</keyword>
<reference evidence="1 2" key="1">
    <citation type="submission" date="2018-06" db="EMBL/GenBank/DDBJ databases">
        <title>Genomic Encyclopedia of Type Strains, Phase IV (KMG-IV): sequencing the most valuable type-strain genomes for metagenomic binning, comparative biology and taxonomic classification.</title>
        <authorList>
            <person name="Goeker M."/>
        </authorList>
    </citation>
    <scope>NUCLEOTIDE SEQUENCE [LARGE SCALE GENOMIC DNA]</scope>
    <source>
        <strain evidence="1 2">DSM 44599</strain>
    </source>
</reference>
<name>A0A366D5C9_9NOCA</name>
<dbReference type="EMBL" id="QNRE01000015">
    <property type="protein sequence ID" value="RBO85165.1"/>
    <property type="molecule type" value="Genomic_DNA"/>
</dbReference>